<dbReference type="Gene3D" id="1.25.10.10">
    <property type="entry name" value="Leucine-rich Repeat Variant"/>
    <property type="match status" value="1"/>
</dbReference>
<feature type="region of interest" description="Disordered" evidence="2">
    <location>
        <begin position="1"/>
        <end position="55"/>
    </location>
</feature>
<dbReference type="EMBL" id="KN832871">
    <property type="protein sequence ID" value="KIN06623.1"/>
    <property type="molecule type" value="Genomic_DNA"/>
</dbReference>
<proteinExistence type="inferred from homology"/>
<protein>
    <recommendedName>
        <fullName evidence="3">Interferon-related developmental regulator N-terminal domain-containing protein</fullName>
    </recommendedName>
</protein>
<dbReference type="InterPro" id="IPR011989">
    <property type="entry name" value="ARM-like"/>
</dbReference>
<sequence>MHDLRRQALESGKTVSRKAQSRMSSRTSSAANSRTNSRNQSRHGSDDEEASMSDSTNWSVNSIDELLSLEYPDDVSEAWKDDLADRMEEIIDRKRSSVQGREASLAAYIHILMSRYAFTEIEHKTGELYPALLKSVKIESSEKETSLALRAIALTVITAPSDAVYDALCRALKIAYTDSEHYSVKTAAIHTLGAAAIYGGASDPEIEEIMDSLLEIIESDGESIGADDSGEVVAAACEEWGFLATSIEDVEDKTEAAMEAFVEQLESSDTSVQVAAGENIALLYEKSYTEREAADGPASDEEDEDGYIIDSSLVKRYEVYRQKHQLEHMLSQLANESSRRIAKKNRKALHVNFNDILNTVEHPQRGPRYQKAIDKETGLRYGSRLTVRIHKTGSMKIDKWWKLHRLQALRRVLGGGFVVHYENNEVVFDSLPIMISTDNGKSD</sequence>
<reference evidence="4 5" key="1">
    <citation type="submission" date="2014-04" db="EMBL/GenBank/DDBJ databases">
        <authorList>
            <consortium name="DOE Joint Genome Institute"/>
            <person name="Kuo A."/>
            <person name="Martino E."/>
            <person name="Perotto S."/>
            <person name="Kohler A."/>
            <person name="Nagy L.G."/>
            <person name="Floudas D."/>
            <person name="Copeland A."/>
            <person name="Barry K.W."/>
            <person name="Cichocki N."/>
            <person name="Veneault-Fourrey C."/>
            <person name="LaButti K."/>
            <person name="Lindquist E.A."/>
            <person name="Lipzen A."/>
            <person name="Lundell T."/>
            <person name="Morin E."/>
            <person name="Murat C."/>
            <person name="Sun H."/>
            <person name="Tunlid A."/>
            <person name="Henrissat B."/>
            <person name="Grigoriev I.V."/>
            <person name="Hibbett D.S."/>
            <person name="Martin F."/>
            <person name="Nordberg H.P."/>
            <person name="Cantor M.N."/>
            <person name="Hua S.X."/>
        </authorList>
    </citation>
    <scope>NUCLEOTIDE SEQUENCE [LARGE SCALE GENOMIC DNA]</scope>
    <source>
        <strain evidence="4 5">Zn</strain>
    </source>
</reference>
<dbReference type="Proteomes" id="UP000054321">
    <property type="component" value="Unassembled WGS sequence"/>
</dbReference>
<gene>
    <name evidence="4" type="ORF">OIDMADRAFT_101295</name>
</gene>
<feature type="domain" description="Interferon-related developmental regulator N-terminal" evidence="3">
    <location>
        <begin position="59"/>
        <end position="361"/>
    </location>
</feature>
<dbReference type="Pfam" id="PF05004">
    <property type="entry name" value="IFRD"/>
    <property type="match status" value="1"/>
</dbReference>
<dbReference type="STRING" id="913774.A0A0C3DX07"/>
<dbReference type="PANTHER" id="PTHR12354:SF1">
    <property type="entry name" value="INTERFERON-RELATED DEVELOPMENTAL REGULATOR 1"/>
    <property type="match status" value="1"/>
</dbReference>
<evidence type="ECO:0000313" key="4">
    <source>
        <dbReference type="EMBL" id="KIN06623.1"/>
    </source>
</evidence>
<evidence type="ECO:0000313" key="5">
    <source>
        <dbReference type="Proteomes" id="UP000054321"/>
    </source>
</evidence>
<name>A0A0C3DX07_OIDMZ</name>
<accession>A0A0C3DX07</accession>
<dbReference type="AlphaFoldDB" id="A0A0C3DX07"/>
<dbReference type="InterPro" id="IPR016024">
    <property type="entry name" value="ARM-type_fold"/>
</dbReference>
<dbReference type="OrthoDB" id="18978at2759"/>
<feature type="compositionally biased region" description="Low complexity" evidence="2">
    <location>
        <begin position="21"/>
        <end position="39"/>
    </location>
</feature>
<reference evidence="5" key="2">
    <citation type="submission" date="2015-01" db="EMBL/GenBank/DDBJ databases">
        <title>Evolutionary Origins and Diversification of the Mycorrhizal Mutualists.</title>
        <authorList>
            <consortium name="DOE Joint Genome Institute"/>
            <consortium name="Mycorrhizal Genomics Consortium"/>
            <person name="Kohler A."/>
            <person name="Kuo A."/>
            <person name="Nagy L.G."/>
            <person name="Floudas D."/>
            <person name="Copeland A."/>
            <person name="Barry K.W."/>
            <person name="Cichocki N."/>
            <person name="Veneault-Fourrey C."/>
            <person name="LaButti K."/>
            <person name="Lindquist E.A."/>
            <person name="Lipzen A."/>
            <person name="Lundell T."/>
            <person name="Morin E."/>
            <person name="Murat C."/>
            <person name="Riley R."/>
            <person name="Ohm R."/>
            <person name="Sun H."/>
            <person name="Tunlid A."/>
            <person name="Henrissat B."/>
            <person name="Grigoriev I.V."/>
            <person name="Hibbett D.S."/>
            <person name="Martin F."/>
        </authorList>
    </citation>
    <scope>NUCLEOTIDE SEQUENCE [LARGE SCALE GENOMIC DNA]</scope>
    <source>
        <strain evidence="5">Zn</strain>
    </source>
</reference>
<comment type="similarity">
    <text evidence="1">Belongs to the IFRD family.</text>
</comment>
<dbReference type="SUPFAM" id="SSF48371">
    <property type="entry name" value="ARM repeat"/>
    <property type="match status" value="1"/>
</dbReference>
<keyword evidence="5" id="KW-1185">Reference proteome</keyword>
<organism evidence="4 5">
    <name type="scientific">Oidiodendron maius (strain Zn)</name>
    <dbReference type="NCBI Taxonomy" id="913774"/>
    <lineage>
        <taxon>Eukaryota</taxon>
        <taxon>Fungi</taxon>
        <taxon>Dikarya</taxon>
        <taxon>Ascomycota</taxon>
        <taxon>Pezizomycotina</taxon>
        <taxon>Leotiomycetes</taxon>
        <taxon>Leotiomycetes incertae sedis</taxon>
        <taxon>Myxotrichaceae</taxon>
        <taxon>Oidiodendron</taxon>
    </lineage>
</organism>
<dbReference type="HOGENOM" id="CLU_039188_0_0_1"/>
<dbReference type="InterPro" id="IPR039777">
    <property type="entry name" value="IFRD"/>
</dbReference>
<dbReference type="PANTHER" id="PTHR12354">
    <property type="entry name" value="INTERFERON-RELATED DEVELOPMENTAL REGULATOR"/>
    <property type="match status" value="1"/>
</dbReference>
<evidence type="ECO:0000256" key="2">
    <source>
        <dbReference type="SAM" id="MobiDB-lite"/>
    </source>
</evidence>
<evidence type="ECO:0000259" key="3">
    <source>
        <dbReference type="Pfam" id="PF05004"/>
    </source>
</evidence>
<dbReference type="InParanoid" id="A0A0C3DX07"/>
<evidence type="ECO:0000256" key="1">
    <source>
        <dbReference type="ARBA" id="ARBA00008828"/>
    </source>
</evidence>
<dbReference type="InterPro" id="IPR007701">
    <property type="entry name" value="Interferon-rel_develop_reg_N"/>
</dbReference>